<dbReference type="PANTHER" id="PTHR44154">
    <property type="entry name" value="QUINONE OXIDOREDUCTASE"/>
    <property type="match status" value="1"/>
</dbReference>
<feature type="domain" description="Enoyl reductase (ER)" evidence="2">
    <location>
        <begin position="13"/>
        <end position="329"/>
    </location>
</feature>
<proteinExistence type="predicted"/>
<dbReference type="Pfam" id="PF08240">
    <property type="entry name" value="ADH_N"/>
    <property type="match status" value="1"/>
</dbReference>
<dbReference type="PANTHER" id="PTHR44154:SF1">
    <property type="entry name" value="QUINONE OXIDOREDUCTASE"/>
    <property type="match status" value="1"/>
</dbReference>
<protein>
    <submittedName>
        <fullName evidence="3">NADPH:quinone reductase</fullName>
    </submittedName>
</protein>
<dbReference type="CDD" id="cd08272">
    <property type="entry name" value="MDR6"/>
    <property type="match status" value="1"/>
</dbReference>
<dbReference type="SMART" id="SM00829">
    <property type="entry name" value="PKS_ER"/>
    <property type="match status" value="1"/>
</dbReference>
<dbReference type="SUPFAM" id="SSF50129">
    <property type="entry name" value="GroES-like"/>
    <property type="match status" value="1"/>
</dbReference>
<dbReference type="EMBL" id="FOBB01000002">
    <property type="protein sequence ID" value="SEL78973.1"/>
    <property type="molecule type" value="Genomic_DNA"/>
</dbReference>
<dbReference type="InterPro" id="IPR051603">
    <property type="entry name" value="Zinc-ADH_QOR/CCCR"/>
</dbReference>
<name>A0A1H7T2E8_9BACT</name>
<dbReference type="STRING" id="573321.SAMN04488505_1021119"/>
<evidence type="ECO:0000313" key="3">
    <source>
        <dbReference type="EMBL" id="SEL78973.1"/>
    </source>
</evidence>
<gene>
    <name evidence="3" type="ORF">SAMN04488505_1021119</name>
</gene>
<dbReference type="Proteomes" id="UP000198984">
    <property type="component" value="Unassembled WGS sequence"/>
</dbReference>
<dbReference type="Gene3D" id="3.90.180.10">
    <property type="entry name" value="Medium-chain alcohol dehydrogenases, catalytic domain"/>
    <property type="match status" value="1"/>
</dbReference>
<evidence type="ECO:0000313" key="4">
    <source>
        <dbReference type="Proteomes" id="UP000198984"/>
    </source>
</evidence>
<dbReference type="Pfam" id="PF13602">
    <property type="entry name" value="ADH_zinc_N_2"/>
    <property type="match status" value="1"/>
</dbReference>
<dbReference type="InterPro" id="IPR020843">
    <property type="entry name" value="ER"/>
</dbReference>
<dbReference type="GO" id="GO:0016491">
    <property type="term" value="F:oxidoreductase activity"/>
    <property type="evidence" value="ECO:0007669"/>
    <property type="project" value="InterPro"/>
</dbReference>
<organism evidence="3 4">
    <name type="scientific">Chitinophaga rupis</name>
    <dbReference type="NCBI Taxonomy" id="573321"/>
    <lineage>
        <taxon>Bacteria</taxon>
        <taxon>Pseudomonadati</taxon>
        <taxon>Bacteroidota</taxon>
        <taxon>Chitinophagia</taxon>
        <taxon>Chitinophagales</taxon>
        <taxon>Chitinophagaceae</taxon>
        <taxon>Chitinophaga</taxon>
    </lineage>
</organism>
<dbReference type="AlphaFoldDB" id="A0A1H7T2E8"/>
<dbReference type="InterPro" id="IPR011032">
    <property type="entry name" value="GroES-like_sf"/>
</dbReference>
<dbReference type="Gene3D" id="3.40.50.720">
    <property type="entry name" value="NAD(P)-binding Rossmann-like Domain"/>
    <property type="match status" value="1"/>
</dbReference>
<reference evidence="3 4" key="1">
    <citation type="submission" date="2016-10" db="EMBL/GenBank/DDBJ databases">
        <authorList>
            <person name="de Groot N.N."/>
        </authorList>
    </citation>
    <scope>NUCLEOTIDE SEQUENCE [LARGE SCALE GENOMIC DNA]</scope>
    <source>
        <strain evidence="3 4">DSM 21039</strain>
    </source>
</reference>
<accession>A0A1H7T2E8</accession>
<dbReference type="InterPro" id="IPR036291">
    <property type="entry name" value="NAD(P)-bd_dom_sf"/>
</dbReference>
<sequence>MNDQTMQALVLEGFQQNLQLREVPKPRPQKGQVLVQVKASGVNPLDLKIKAGEAAHAKVSTPAILGLDMAGIVAEVGEGITKFKPGDEVYGAVGGVGGNPGTLAAYIAADAELLAHKPRNLSFREAAALPLTIITAWEGLIDRAKVKAGNTVLVQGAAGGVGNVVVQLARYFGAKVWGTIAPDDAVLLENMGGIPIDYTKYAVADYVQEYTAGEGFDIVYDTVGGAILDASFQAAKVYTGHVLSILGWGTHNLAPLSFRGATYSGVFTLRPLLTGLHKKHHGDILQQATAIIEAGALKPYVDGVEYSFSSVQQAYEALEKKTARGKVVISVPHL</sequence>
<keyword evidence="4" id="KW-1185">Reference proteome</keyword>
<evidence type="ECO:0000259" key="2">
    <source>
        <dbReference type="SMART" id="SM00829"/>
    </source>
</evidence>
<keyword evidence="1" id="KW-0521">NADP</keyword>
<dbReference type="SUPFAM" id="SSF51735">
    <property type="entry name" value="NAD(P)-binding Rossmann-fold domains"/>
    <property type="match status" value="1"/>
</dbReference>
<dbReference type="InterPro" id="IPR013154">
    <property type="entry name" value="ADH-like_N"/>
</dbReference>
<dbReference type="RefSeq" id="WP_238386569.1">
    <property type="nucleotide sequence ID" value="NZ_FOBB01000002.1"/>
</dbReference>
<evidence type="ECO:0000256" key="1">
    <source>
        <dbReference type="ARBA" id="ARBA00022857"/>
    </source>
</evidence>